<evidence type="ECO:0000313" key="1">
    <source>
        <dbReference type="EMBL" id="ANU13955.1"/>
    </source>
</evidence>
<evidence type="ECO:0000313" key="2">
    <source>
        <dbReference type="Proteomes" id="UP000092687"/>
    </source>
</evidence>
<name>A0A1C7DR53_9BACL</name>
<keyword evidence="2" id="KW-1185">Reference proteome</keyword>
<dbReference type="InterPro" id="IPR029044">
    <property type="entry name" value="Nucleotide-diphossugar_trans"/>
</dbReference>
<dbReference type="OrthoDB" id="5465469at2"/>
<dbReference type="SUPFAM" id="SSF53448">
    <property type="entry name" value="Nucleotide-diphospho-sugar transferases"/>
    <property type="match status" value="1"/>
</dbReference>
<organism evidence="1 2">
    <name type="scientific">Planococcus halocryophilus</name>
    <dbReference type="NCBI Taxonomy" id="1215089"/>
    <lineage>
        <taxon>Bacteria</taxon>
        <taxon>Bacillati</taxon>
        <taxon>Bacillota</taxon>
        <taxon>Bacilli</taxon>
        <taxon>Bacillales</taxon>
        <taxon>Caryophanaceae</taxon>
        <taxon>Planococcus</taxon>
    </lineage>
</organism>
<dbReference type="STRING" id="1215089.BBI08_08870"/>
<sequence>MVKFFYKMLYYGEKINVRILNIIIYRFCLSLTRLTLPLFYKLTPQVKKGVRKRDEKNAGPKVIVSLTTFPPRVSQLWLVLESLLRQTYKPDKIILWLAKSQFESINMLDERILKMQKRGLEIQFCDDLKSHKKYYYAMEEYSGDIIITVDDDIFQPENLVGNLMNKYIEFPNCVVCYRAHKITFADYGINEYDDWDLLSKTSEGPDHLLMATNGAGALYPPNCLSKEVLKKNMIKELCFEADDIWLKCMSFMGGTKTVKVCKNSPRILTVKGSSENGLAKDNVINKKNDFQLKSVMQHYGIDFRCSDNY</sequence>
<protein>
    <recommendedName>
        <fullName evidence="3">Glycosyltransferase 2-like domain-containing protein</fullName>
    </recommendedName>
</protein>
<accession>A0A1C7DR53</accession>
<dbReference type="Proteomes" id="UP000092687">
    <property type="component" value="Chromosome"/>
</dbReference>
<dbReference type="Gene3D" id="3.90.550.10">
    <property type="entry name" value="Spore Coat Polysaccharide Biosynthesis Protein SpsA, Chain A"/>
    <property type="match status" value="1"/>
</dbReference>
<dbReference type="AlphaFoldDB" id="A0A1C7DR53"/>
<evidence type="ECO:0008006" key="3">
    <source>
        <dbReference type="Google" id="ProtNLM"/>
    </source>
</evidence>
<dbReference type="KEGG" id="phc:BBI08_08870"/>
<dbReference type="EMBL" id="CP016537">
    <property type="protein sequence ID" value="ANU13955.1"/>
    <property type="molecule type" value="Genomic_DNA"/>
</dbReference>
<reference evidence="1" key="1">
    <citation type="submission" date="2016-10" db="EMBL/GenBank/DDBJ databases">
        <authorList>
            <person name="de Groot N.N."/>
        </authorList>
    </citation>
    <scope>NUCLEOTIDE SEQUENCE</scope>
    <source>
        <strain evidence="1">DSM 24743</strain>
    </source>
</reference>
<gene>
    <name evidence="1" type="ORF">BBI08_08870</name>
</gene>
<dbReference type="RefSeq" id="WP_065528198.1">
    <property type="nucleotide sequence ID" value="NZ_CP016537.2"/>
</dbReference>
<proteinExistence type="predicted"/>